<name>A0ABP9AUY2_9SPHI</name>
<comment type="caution">
    <text evidence="1">The sequence shown here is derived from an EMBL/GenBank/DDBJ whole genome shotgun (WGS) entry which is preliminary data.</text>
</comment>
<protein>
    <submittedName>
        <fullName evidence="1">Uncharacterized protein</fullName>
    </submittedName>
</protein>
<keyword evidence="2" id="KW-1185">Reference proteome</keyword>
<evidence type="ECO:0000313" key="2">
    <source>
        <dbReference type="Proteomes" id="UP001501411"/>
    </source>
</evidence>
<sequence length="153" mass="17639">MLNTVNNGSKPLQLHKTEIVNNQIMATIKIYDYDILPRDGMDARKLHFYFQVYDDAGNKIKEGYADVVVTGSLLGVWSQYLPQNQNKTEWEEALAKFTLKLIENEIADFSVQDIPEKDVRSLEFKYWTGNAPEITFDHNEIESIDGYTINLES</sequence>
<reference evidence="2" key="1">
    <citation type="journal article" date="2019" name="Int. J. Syst. Evol. Microbiol.">
        <title>The Global Catalogue of Microorganisms (GCM) 10K type strain sequencing project: providing services to taxonomists for standard genome sequencing and annotation.</title>
        <authorList>
            <consortium name="The Broad Institute Genomics Platform"/>
            <consortium name="The Broad Institute Genome Sequencing Center for Infectious Disease"/>
            <person name="Wu L."/>
            <person name="Ma J."/>
        </authorList>
    </citation>
    <scope>NUCLEOTIDE SEQUENCE [LARGE SCALE GENOMIC DNA]</scope>
    <source>
        <strain evidence="2">JCM 18200</strain>
    </source>
</reference>
<accession>A0ABP9AUY2</accession>
<dbReference type="EMBL" id="BAABIQ010000006">
    <property type="protein sequence ID" value="GAA4786631.1"/>
    <property type="molecule type" value="Genomic_DNA"/>
</dbReference>
<evidence type="ECO:0000313" key="1">
    <source>
        <dbReference type="EMBL" id="GAA4786631.1"/>
    </source>
</evidence>
<gene>
    <name evidence="1" type="ORF">GCM10023231_13370</name>
</gene>
<organism evidence="1 2">
    <name type="scientific">Olivibacter ginsenosidimutans</name>
    <dbReference type="NCBI Taxonomy" id="1176537"/>
    <lineage>
        <taxon>Bacteria</taxon>
        <taxon>Pseudomonadati</taxon>
        <taxon>Bacteroidota</taxon>
        <taxon>Sphingobacteriia</taxon>
        <taxon>Sphingobacteriales</taxon>
        <taxon>Sphingobacteriaceae</taxon>
        <taxon>Olivibacter</taxon>
    </lineage>
</organism>
<proteinExistence type="predicted"/>
<dbReference type="Proteomes" id="UP001501411">
    <property type="component" value="Unassembled WGS sequence"/>
</dbReference>